<dbReference type="Proteomes" id="UP000250163">
    <property type="component" value="Chromosome MORIYA"/>
</dbReference>
<dbReference type="KEGG" id="mya:MORIYA_2509"/>
<keyword evidence="2" id="KW-1185">Reference proteome</keyword>
<reference evidence="2" key="1">
    <citation type="submission" date="2018-05" db="EMBL/GenBank/DDBJ databases">
        <authorList>
            <person name="Cea G.-C."/>
            <person name="William W."/>
        </authorList>
    </citation>
    <scope>NUCLEOTIDE SEQUENCE [LARGE SCALE GENOMIC DNA]</scope>
    <source>
        <strain evidence="2">DB21MT 5</strain>
    </source>
</reference>
<evidence type="ECO:0000313" key="2">
    <source>
        <dbReference type="Proteomes" id="UP000250163"/>
    </source>
</evidence>
<gene>
    <name evidence="1" type="ORF">MORIYA_2509</name>
</gene>
<sequence>MCVMTTLVNAIYTITNHYIAITPIRSGLASMSGNKKTLLVLARLGIKHISKDEIKPRC</sequence>
<accession>A0A330LXX3</accession>
<dbReference type="EMBL" id="LS483250">
    <property type="protein sequence ID" value="SQD78985.1"/>
    <property type="molecule type" value="Genomic_DNA"/>
</dbReference>
<proteinExistence type="predicted"/>
<organism evidence="1 2">
    <name type="scientific">Moritella yayanosii</name>
    <dbReference type="NCBI Taxonomy" id="69539"/>
    <lineage>
        <taxon>Bacteria</taxon>
        <taxon>Pseudomonadati</taxon>
        <taxon>Pseudomonadota</taxon>
        <taxon>Gammaproteobacteria</taxon>
        <taxon>Alteromonadales</taxon>
        <taxon>Moritellaceae</taxon>
        <taxon>Moritella</taxon>
    </lineage>
</organism>
<name>A0A330LXX3_9GAMM</name>
<evidence type="ECO:0000313" key="1">
    <source>
        <dbReference type="EMBL" id="SQD78985.1"/>
    </source>
</evidence>
<protein>
    <submittedName>
        <fullName evidence="1">Uncharacterized protein</fullName>
    </submittedName>
</protein>
<dbReference type="AlphaFoldDB" id="A0A330LXX3"/>